<keyword evidence="1" id="KW-0812">Transmembrane</keyword>
<dbReference type="EMBL" id="KI274404">
    <property type="protein sequence ID" value="ESA23877.1"/>
    <property type="molecule type" value="Genomic_DNA"/>
</dbReference>
<keyword evidence="1" id="KW-1133">Transmembrane helix</keyword>
<protein>
    <recommendedName>
        <fullName evidence="3">Concanavalin A-like lectin/glucanase</fullName>
    </recommendedName>
</protein>
<accession>U9UVX1</accession>
<gene>
    <name evidence="2" type="ORF">GLOINDRAFT_1604</name>
</gene>
<organism evidence="2">
    <name type="scientific">Rhizophagus irregularis (strain DAOM 181602 / DAOM 197198 / MUCL 43194)</name>
    <name type="common">Arbuscular mycorrhizal fungus</name>
    <name type="synonym">Glomus intraradices</name>
    <dbReference type="NCBI Taxonomy" id="747089"/>
    <lineage>
        <taxon>Eukaryota</taxon>
        <taxon>Fungi</taxon>
        <taxon>Fungi incertae sedis</taxon>
        <taxon>Mucoromycota</taxon>
        <taxon>Glomeromycotina</taxon>
        <taxon>Glomeromycetes</taxon>
        <taxon>Glomerales</taxon>
        <taxon>Glomeraceae</taxon>
        <taxon>Rhizophagus</taxon>
    </lineage>
</organism>
<dbReference type="Gene3D" id="2.60.120.200">
    <property type="match status" value="1"/>
</dbReference>
<sequence>MDYYYYFHYLMIIIIINSLSVFCQEQSQREYRELITEQIIFLPKYYQVFNHTDLPVVKNELSITLKINIIKHEYNGYYHTIFYKGNTSDNQTPSLWLRATEPVPLVRCSTTSNIRTGFELDDYEFRITQWYHIAYTISDPDKRMNLYIDGKWVGSYSLRIIQNEFIIFNDEPLYIGKNPHSASNDGFFGLISNFRYYNFRLSHEEVLKDYSGEDPTIINDDDSGTTSNFILVIVSYFLGMITLAVDGNVVPTYIPVQILTDRSRMDNSILTSVQRTFRRKGEGRYCKDRLNSAHVIVRIVIICQLIKWEEVTYSTFIPFDIVLSIRQKNTIERDITIFIH</sequence>
<evidence type="ECO:0000313" key="2">
    <source>
        <dbReference type="EMBL" id="ESA23877.1"/>
    </source>
</evidence>
<feature type="transmembrane region" description="Helical" evidence="1">
    <location>
        <begin position="6"/>
        <end position="23"/>
    </location>
</feature>
<proteinExistence type="predicted"/>
<dbReference type="VEuPathDB" id="FungiDB:RhiirFUN_017073"/>
<dbReference type="InterPro" id="IPR013320">
    <property type="entry name" value="ConA-like_dom_sf"/>
</dbReference>
<dbReference type="Pfam" id="PF13385">
    <property type="entry name" value="Laminin_G_3"/>
    <property type="match status" value="1"/>
</dbReference>
<dbReference type="HOGENOM" id="CLU_070393_0_0_1"/>
<keyword evidence="1" id="KW-0472">Membrane</keyword>
<evidence type="ECO:0008006" key="3">
    <source>
        <dbReference type="Google" id="ProtNLM"/>
    </source>
</evidence>
<evidence type="ECO:0000256" key="1">
    <source>
        <dbReference type="SAM" id="Phobius"/>
    </source>
</evidence>
<name>U9UVX1_RHIID</name>
<dbReference type="SUPFAM" id="SSF49899">
    <property type="entry name" value="Concanavalin A-like lectins/glucanases"/>
    <property type="match status" value="1"/>
</dbReference>
<reference evidence="2" key="1">
    <citation type="submission" date="2013-07" db="EMBL/GenBank/DDBJ databases">
        <title>The genome of an arbuscular mycorrhizal fungus provides insights into the evolution of the oldest plant symbiosis.</title>
        <authorList>
            <consortium name="DOE Joint Genome Institute"/>
            <person name="Tisserant E."/>
            <person name="Malbreil M."/>
            <person name="Kuo A."/>
            <person name="Kohler A."/>
            <person name="Symeonidi A."/>
            <person name="Balestrini R."/>
            <person name="Charron P."/>
            <person name="Duensing N."/>
            <person name="Frei-dit-Frey N."/>
            <person name="Gianinazzi-Pearson V."/>
            <person name="Gilbert B."/>
            <person name="Handa Y."/>
            <person name="Hijri M."/>
            <person name="Kaul R."/>
            <person name="Kawaguchi M."/>
            <person name="Krajinski F."/>
            <person name="Lammers P."/>
            <person name="Lapierre D."/>
            <person name="Masclaux F.G."/>
            <person name="Murat C."/>
            <person name="Morin E."/>
            <person name="Ndikumana S."/>
            <person name="Pagni M."/>
            <person name="Petitpierre D."/>
            <person name="Requena N."/>
            <person name="Rosikiewicz P."/>
            <person name="Riley R."/>
            <person name="Saito K."/>
            <person name="San Clemente H."/>
            <person name="Shapiro H."/>
            <person name="van Tuinen D."/>
            <person name="Becard G."/>
            <person name="Bonfante P."/>
            <person name="Paszkowski U."/>
            <person name="Shachar-Hill Y."/>
            <person name="Young J.P."/>
            <person name="Sanders I.R."/>
            <person name="Henrissat B."/>
            <person name="Rensing S.A."/>
            <person name="Grigoriev I.V."/>
            <person name="Corradi N."/>
            <person name="Roux C."/>
            <person name="Martin F."/>
        </authorList>
    </citation>
    <scope>NUCLEOTIDE SEQUENCE</scope>
    <source>
        <strain evidence="2">DAOM 197198</strain>
    </source>
</reference>
<dbReference type="AlphaFoldDB" id="U9UVX1"/>